<evidence type="ECO:0000256" key="1">
    <source>
        <dbReference type="SAM" id="MobiDB-lite"/>
    </source>
</evidence>
<feature type="compositionally biased region" description="Polar residues" evidence="1">
    <location>
        <begin position="30"/>
        <end position="39"/>
    </location>
</feature>
<reference evidence="2 3" key="1">
    <citation type="submission" date="2015-09" db="EMBL/GenBank/DDBJ databases">
        <authorList>
            <consortium name="Pathogen Informatics"/>
        </authorList>
    </citation>
    <scope>NUCLEOTIDE SEQUENCE [LARGE SCALE GENOMIC DNA]</scope>
    <source>
        <strain evidence="2 3">2789STDY5608823</strain>
    </source>
</reference>
<accession>A0A174G8A0</accession>
<dbReference type="InterPro" id="IPR036390">
    <property type="entry name" value="WH_DNA-bd_sf"/>
</dbReference>
<dbReference type="AlphaFoldDB" id="A0A174G8A0"/>
<dbReference type="EMBL" id="CYYP01000023">
    <property type="protein sequence ID" value="CUO57406.1"/>
    <property type="molecule type" value="Genomic_DNA"/>
</dbReference>
<dbReference type="RefSeq" id="WP_055287556.1">
    <property type="nucleotide sequence ID" value="NZ_CYYP01000023.1"/>
</dbReference>
<dbReference type="SUPFAM" id="SSF46785">
    <property type="entry name" value="Winged helix' DNA-binding domain"/>
    <property type="match status" value="1"/>
</dbReference>
<evidence type="ECO:0000313" key="3">
    <source>
        <dbReference type="Proteomes" id="UP000095468"/>
    </source>
</evidence>
<feature type="region of interest" description="Disordered" evidence="1">
    <location>
        <begin position="175"/>
        <end position="199"/>
    </location>
</feature>
<evidence type="ECO:0008006" key="4">
    <source>
        <dbReference type="Google" id="ProtNLM"/>
    </source>
</evidence>
<dbReference type="InterPro" id="IPR036388">
    <property type="entry name" value="WH-like_DNA-bd_sf"/>
</dbReference>
<organism evidence="2 3">
    <name type="scientific">Collinsella aerofaciens</name>
    <dbReference type="NCBI Taxonomy" id="74426"/>
    <lineage>
        <taxon>Bacteria</taxon>
        <taxon>Bacillati</taxon>
        <taxon>Actinomycetota</taxon>
        <taxon>Coriobacteriia</taxon>
        <taxon>Coriobacteriales</taxon>
        <taxon>Coriobacteriaceae</taxon>
        <taxon>Collinsella</taxon>
    </lineage>
</organism>
<proteinExistence type="predicted"/>
<dbReference type="Gene3D" id="1.10.10.10">
    <property type="entry name" value="Winged helix-like DNA-binding domain superfamily/Winged helix DNA-binding domain"/>
    <property type="match status" value="1"/>
</dbReference>
<sequence>MDTKNLKPDVGGGYPWDTDSHPSGPANPSGMGTASDFANQAVTDAAMANSESHREVLRRASDESSRVAHMVQDMVSEKVAIIKPPWMLELGLPRLDTDIMGRIWSFQRKDVYKSTCYISLATMAADVKSDRSNVKKRIDKLVELGLLIKSPRGNNKSVEYRLDMTAIAKRRLEVEEGKKKQRAENSAKRKAQWDAKHSA</sequence>
<protein>
    <recommendedName>
        <fullName evidence="4">Helix-turn-helix domain-containing protein</fullName>
    </recommendedName>
</protein>
<feature type="region of interest" description="Disordered" evidence="1">
    <location>
        <begin position="1"/>
        <end position="39"/>
    </location>
</feature>
<dbReference type="Proteomes" id="UP000095468">
    <property type="component" value="Unassembled WGS sequence"/>
</dbReference>
<name>A0A174G8A0_9ACTN</name>
<gene>
    <name evidence="2" type="ORF">ERS852381_01865</name>
</gene>
<evidence type="ECO:0000313" key="2">
    <source>
        <dbReference type="EMBL" id="CUO57406.1"/>
    </source>
</evidence>